<dbReference type="AlphaFoldDB" id="M5G1Y9"/>
<dbReference type="InterPro" id="IPR001279">
    <property type="entry name" value="Metallo-B-lactamas"/>
</dbReference>
<dbReference type="EMBL" id="JH795858">
    <property type="protein sequence ID" value="EJU04196.1"/>
    <property type="molecule type" value="Genomic_DNA"/>
</dbReference>
<organism evidence="2 3">
    <name type="scientific">Dacryopinax primogenitus (strain DJM 731)</name>
    <name type="common">Brown rot fungus</name>
    <dbReference type="NCBI Taxonomy" id="1858805"/>
    <lineage>
        <taxon>Eukaryota</taxon>
        <taxon>Fungi</taxon>
        <taxon>Dikarya</taxon>
        <taxon>Basidiomycota</taxon>
        <taxon>Agaricomycotina</taxon>
        <taxon>Dacrymycetes</taxon>
        <taxon>Dacrymycetales</taxon>
        <taxon>Dacrymycetaceae</taxon>
        <taxon>Dacryopinax</taxon>
    </lineage>
</organism>
<dbReference type="Proteomes" id="UP000030653">
    <property type="component" value="Unassembled WGS sequence"/>
</dbReference>
<evidence type="ECO:0000313" key="3">
    <source>
        <dbReference type="Proteomes" id="UP000030653"/>
    </source>
</evidence>
<dbReference type="RefSeq" id="XP_040631090.1">
    <property type="nucleotide sequence ID" value="XM_040776810.1"/>
</dbReference>
<dbReference type="InterPro" id="IPR050114">
    <property type="entry name" value="UPF0173_UPF0282_UlaG_hydrolase"/>
</dbReference>
<accession>M5G1Y9</accession>
<protein>
    <submittedName>
        <fullName evidence="2">Metallo-hydrolase/oxidoreductase</fullName>
    </submittedName>
</protein>
<dbReference type="OrthoDB" id="332863at2759"/>
<dbReference type="GO" id="GO:0016787">
    <property type="term" value="F:hydrolase activity"/>
    <property type="evidence" value="ECO:0007669"/>
    <property type="project" value="UniProtKB-KW"/>
</dbReference>
<proteinExistence type="predicted"/>
<reference evidence="2 3" key="1">
    <citation type="journal article" date="2012" name="Science">
        <title>The Paleozoic origin of enzymatic lignin decomposition reconstructed from 31 fungal genomes.</title>
        <authorList>
            <person name="Floudas D."/>
            <person name="Binder M."/>
            <person name="Riley R."/>
            <person name="Barry K."/>
            <person name="Blanchette R.A."/>
            <person name="Henrissat B."/>
            <person name="Martinez A.T."/>
            <person name="Otillar R."/>
            <person name="Spatafora J.W."/>
            <person name="Yadav J.S."/>
            <person name="Aerts A."/>
            <person name="Benoit I."/>
            <person name="Boyd A."/>
            <person name="Carlson A."/>
            <person name="Copeland A."/>
            <person name="Coutinho P.M."/>
            <person name="de Vries R.P."/>
            <person name="Ferreira P."/>
            <person name="Findley K."/>
            <person name="Foster B."/>
            <person name="Gaskell J."/>
            <person name="Glotzer D."/>
            <person name="Gorecki P."/>
            <person name="Heitman J."/>
            <person name="Hesse C."/>
            <person name="Hori C."/>
            <person name="Igarashi K."/>
            <person name="Jurgens J.A."/>
            <person name="Kallen N."/>
            <person name="Kersten P."/>
            <person name="Kohler A."/>
            <person name="Kuees U."/>
            <person name="Kumar T.K.A."/>
            <person name="Kuo A."/>
            <person name="LaButti K."/>
            <person name="Larrondo L.F."/>
            <person name="Lindquist E."/>
            <person name="Ling A."/>
            <person name="Lombard V."/>
            <person name="Lucas S."/>
            <person name="Lundell T."/>
            <person name="Martin R."/>
            <person name="McLaughlin D.J."/>
            <person name="Morgenstern I."/>
            <person name="Morin E."/>
            <person name="Murat C."/>
            <person name="Nagy L.G."/>
            <person name="Nolan M."/>
            <person name="Ohm R.A."/>
            <person name="Patyshakuliyeva A."/>
            <person name="Rokas A."/>
            <person name="Ruiz-Duenas F.J."/>
            <person name="Sabat G."/>
            <person name="Salamov A."/>
            <person name="Samejima M."/>
            <person name="Schmutz J."/>
            <person name="Slot J.C."/>
            <person name="St John F."/>
            <person name="Stenlid J."/>
            <person name="Sun H."/>
            <person name="Sun S."/>
            <person name="Syed K."/>
            <person name="Tsang A."/>
            <person name="Wiebenga A."/>
            <person name="Young D."/>
            <person name="Pisabarro A."/>
            <person name="Eastwood D.C."/>
            <person name="Martin F."/>
            <person name="Cullen D."/>
            <person name="Grigoriev I.V."/>
            <person name="Hibbett D.S."/>
        </authorList>
    </citation>
    <scope>NUCLEOTIDE SEQUENCE [LARGE SCALE GENOMIC DNA]</scope>
    <source>
        <strain evidence="2 3">DJM-731 SS1</strain>
    </source>
</reference>
<evidence type="ECO:0000259" key="1">
    <source>
        <dbReference type="Pfam" id="PF12706"/>
    </source>
</evidence>
<dbReference type="OMA" id="DCILLSH"/>
<keyword evidence="3" id="KW-1185">Reference proteome</keyword>
<dbReference type="HOGENOM" id="CLU_051050_0_1_1"/>
<dbReference type="STRING" id="1858805.M5G1Y9"/>
<dbReference type="GeneID" id="63691872"/>
<evidence type="ECO:0000313" key="2">
    <source>
        <dbReference type="EMBL" id="EJU04196.1"/>
    </source>
</evidence>
<sequence>MALQTVLDLPLTREATFQGSPAADPPSYATQLLPGKDNNSRNSVQFVGNATCILEIKGVRVMTDPNFLHQGDHVHLGPGVTARRMHDPAFNLEECPPVDFILLSHLHEDYFDLVVAEKLRRSIPIISTPHATSGLANQGYTHLITLDTWKSALITHDGIKKFTITSMPGKHTIGVFNEMVEVMDAIPPVMGSLIELLDEDNKVEFTIYISGDTLFCEKLKDIHTKHPHIDLCLLHLGGTTIPVINVMVTMDAVQGINLLHVVNPDTTIPVHFDDYDAFLSPLEDFKKLVEKEGWSDRVIYLDRGETYRF</sequence>
<dbReference type="PANTHER" id="PTHR43546:SF7">
    <property type="entry name" value="METALLO-BETA-LACTAMASE DOMAIN-CONTAINING PROTEIN"/>
    <property type="match status" value="1"/>
</dbReference>
<feature type="domain" description="Metallo-beta-lactamase" evidence="1">
    <location>
        <begin position="82"/>
        <end position="272"/>
    </location>
</feature>
<dbReference type="Gene3D" id="3.60.15.10">
    <property type="entry name" value="Ribonuclease Z/Hydroxyacylglutathione hydrolase-like"/>
    <property type="match status" value="1"/>
</dbReference>
<dbReference type="InterPro" id="IPR036866">
    <property type="entry name" value="RibonucZ/Hydroxyglut_hydro"/>
</dbReference>
<dbReference type="Pfam" id="PF12706">
    <property type="entry name" value="Lactamase_B_2"/>
    <property type="match status" value="1"/>
</dbReference>
<dbReference type="PANTHER" id="PTHR43546">
    <property type="entry name" value="UPF0173 METAL-DEPENDENT HYDROLASE MJ1163-RELATED"/>
    <property type="match status" value="1"/>
</dbReference>
<keyword evidence="2" id="KW-0378">Hydrolase</keyword>
<gene>
    <name evidence="2" type="ORF">DACRYDRAFT_87462</name>
</gene>
<name>M5G1Y9_DACPD</name>
<dbReference type="SUPFAM" id="SSF56281">
    <property type="entry name" value="Metallo-hydrolase/oxidoreductase"/>
    <property type="match status" value="1"/>
</dbReference>